<dbReference type="Gene3D" id="1.10.3480.10">
    <property type="entry name" value="TorD-like"/>
    <property type="match status" value="1"/>
</dbReference>
<evidence type="ECO:0000256" key="2">
    <source>
        <dbReference type="SAM" id="MobiDB-lite"/>
    </source>
</evidence>
<sequence>MTVRLVCQSASLLLTYPGEGWAETLSLVAGSLADSRETPARTLADFCADIAAVPALELGERYVATFDRSRRRTLFMTYYTDGDTRARGARLADMKALYRTHGWGLGDDGELPDFLPVMLEFAARVPAPGVALLTDHRPGLELLRLALEDAKSGYAAVLRALCAVLPGASPRDRKEARELARTGPPTETVGLESGFGPVRAPGEGSRR</sequence>
<dbReference type="InterPro" id="IPR020945">
    <property type="entry name" value="DMSO/NO3_reduct_chaperone"/>
</dbReference>
<feature type="compositionally biased region" description="Basic and acidic residues" evidence="2">
    <location>
        <begin position="171"/>
        <end position="180"/>
    </location>
</feature>
<dbReference type="NCBIfam" id="TIGR00684">
    <property type="entry name" value="narJ"/>
    <property type="match status" value="1"/>
</dbReference>
<organism evidence="3 4">
    <name type="scientific">Actinomadura meridiana</name>
    <dbReference type="NCBI Taxonomy" id="559626"/>
    <lineage>
        <taxon>Bacteria</taxon>
        <taxon>Bacillati</taxon>
        <taxon>Actinomycetota</taxon>
        <taxon>Actinomycetes</taxon>
        <taxon>Streptosporangiales</taxon>
        <taxon>Thermomonosporaceae</taxon>
        <taxon>Actinomadura</taxon>
    </lineage>
</organism>
<evidence type="ECO:0000313" key="3">
    <source>
        <dbReference type="EMBL" id="GAA4233056.1"/>
    </source>
</evidence>
<dbReference type="InterPro" id="IPR036411">
    <property type="entry name" value="TorD-like_sf"/>
</dbReference>
<comment type="caution">
    <text evidence="3">The sequence shown here is derived from an EMBL/GenBank/DDBJ whole genome shotgun (WGS) entry which is preliminary data.</text>
</comment>
<dbReference type="EMBL" id="BAABAS010000006">
    <property type="protein sequence ID" value="GAA4233056.1"/>
    <property type="molecule type" value="Genomic_DNA"/>
</dbReference>
<keyword evidence="1" id="KW-0534">Nitrate assimilation</keyword>
<evidence type="ECO:0000256" key="1">
    <source>
        <dbReference type="ARBA" id="ARBA00023063"/>
    </source>
</evidence>
<feature type="region of interest" description="Disordered" evidence="2">
    <location>
        <begin position="171"/>
        <end position="207"/>
    </location>
</feature>
<evidence type="ECO:0000313" key="4">
    <source>
        <dbReference type="Proteomes" id="UP001501710"/>
    </source>
</evidence>
<dbReference type="PANTHER" id="PTHR43680:SF2">
    <property type="entry name" value="NITRATE REDUCTASE MOLYBDENUM COFACTOR ASSEMBLY CHAPERONE NARJ"/>
    <property type="match status" value="1"/>
</dbReference>
<reference evidence="4" key="1">
    <citation type="journal article" date="2019" name="Int. J. Syst. Evol. Microbiol.">
        <title>The Global Catalogue of Microorganisms (GCM) 10K type strain sequencing project: providing services to taxonomists for standard genome sequencing and annotation.</title>
        <authorList>
            <consortium name="The Broad Institute Genomics Platform"/>
            <consortium name="The Broad Institute Genome Sequencing Center for Infectious Disease"/>
            <person name="Wu L."/>
            <person name="Ma J."/>
        </authorList>
    </citation>
    <scope>NUCLEOTIDE SEQUENCE [LARGE SCALE GENOMIC DNA]</scope>
    <source>
        <strain evidence="4">JCM 17440</strain>
    </source>
</reference>
<dbReference type="Proteomes" id="UP001501710">
    <property type="component" value="Unassembled WGS sequence"/>
</dbReference>
<gene>
    <name evidence="3" type="primary">narJ</name>
    <name evidence="3" type="ORF">GCM10022254_34550</name>
</gene>
<keyword evidence="4" id="KW-1185">Reference proteome</keyword>
<protein>
    <submittedName>
        <fullName evidence="3">Nitrate reductase molybdenum cofactor assembly chaperone</fullName>
    </submittedName>
</protein>
<proteinExistence type="predicted"/>
<name>A0ABP8C3K7_9ACTN</name>
<dbReference type="PANTHER" id="PTHR43680">
    <property type="entry name" value="NITRATE REDUCTASE MOLYBDENUM COFACTOR ASSEMBLY CHAPERONE"/>
    <property type="match status" value="1"/>
</dbReference>
<accession>A0ABP8C3K7</accession>
<dbReference type="RefSeq" id="WP_344897489.1">
    <property type="nucleotide sequence ID" value="NZ_BAABAS010000006.1"/>
</dbReference>
<dbReference type="SUPFAM" id="SSF89155">
    <property type="entry name" value="TorD-like"/>
    <property type="match status" value="1"/>
</dbReference>
<dbReference type="Pfam" id="PF02613">
    <property type="entry name" value="Nitrate_red_del"/>
    <property type="match status" value="1"/>
</dbReference>
<dbReference type="InterPro" id="IPR003765">
    <property type="entry name" value="NO3_reductase_chaperone_NarJ"/>
</dbReference>